<evidence type="ECO:0000313" key="1">
    <source>
        <dbReference type="EMBL" id="JAD75269.1"/>
    </source>
</evidence>
<accession>A0A0A9CG38</accession>
<sequence>MQTLYPSKADFITGSTSENTSPCVEHWLKTLSNLYCFILVSATFRKTLLSSRVNKVLDRSLSS</sequence>
<dbReference type="AlphaFoldDB" id="A0A0A9CG38"/>
<name>A0A0A9CG38_ARUDO</name>
<reference evidence="1" key="2">
    <citation type="journal article" date="2015" name="Data Brief">
        <title>Shoot transcriptome of the giant reed, Arundo donax.</title>
        <authorList>
            <person name="Barrero R.A."/>
            <person name="Guerrero F.D."/>
            <person name="Moolhuijzen P."/>
            <person name="Goolsby J.A."/>
            <person name="Tidwell J."/>
            <person name="Bellgard S.E."/>
            <person name="Bellgard M.I."/>
        </authorList>
    </citation>
    <scope>NUCLEOTIDE SEQUENCE</scope>
    <source>
        <tissue evidence="1">Shoot tissue taken approximately 20 cm above the soil surface</tissue>
    </source>
</reference>
<proteinExistence type="predicted"/>
<protein>
    <submittedName>
        <fullName evidence="1">Uncharacterized protein</fullName>
    </submittedName>
</protein>
<dbReference type="EMBL" id="GBRH01222626">
    <property type="protein sequence ID" value="JAD75269.1"/>
    <property type="molecule type" value="Transcribed_RNA"/>
</dbReference>
<organism evidence="1">
    <name type="scientific">Arundo donax</name>
    <name type="common">Giant reed</name>
    <name type="synonym">Donax arundinaceus</name>
    <dbReference type="NCBI Taxonomy" id="35708"/>
    <lineage>
        <taxon>Eukaryota</taxon>
        <taxon>Viridiplantae</taxon>
        <taxon>Streptophyta</taxon>
        <taxon>Embryophyta</taxon>
        <taxon>Tracheophyta</taxon>
        <taxon>Spermatophyta</taxon>
        <taxon>Magnoliopsida</taxon>
        <taxon>Liliopsida</taxon>
        <taxon>Poales</taxon>
        <taxon>Poaceae</taxon>
        <taxon>PACMAD clade</taxon>
        <taxon>Arundinoideae</taxon>
        <taxon>Arundineae</taxon>
        <taxon>Arundo</taxon>
    </lineage>
</organism>
<reference evidence="1" key="1">
    <citation type="submission" date="2014-09" db="EMBL/GenBank/DDBJ databases">
        <authorList>
            <person name="Magalhaes I.L.F."/>
            <person name="Oliveira U."/>
            <person name="Santos F.R."/>
            <person name="Vidigal T.H.D.A."/>
            <person name="Brescovit A.D."/>
            <person name="Santos A.J."/>
        </authorList>
    </citation>
    <scope>NUCLEOTIDE SEQUENCE</scope>
    <source>
        <tissue evidence="1">Shoot tissue taken approximately 20 cm above the soil surface</tissue>
    </source>
</reference>